<name>A0A2A9NI42_9AGAR</name>
<evidence type="ECO:0000256" key="1">
    <source>
        <dbReference type="SAM" id="MobiDB-lite"/>
    </source>
</evidence>
<proteinExistence type="predicted"/>
<keyword evidence="3" id="KW-1185">Reference proteome</keyword>
<gene>
    <name evidence="2" type="ORF">AMATHDRAFT_49917</name>
</gene>
<sequence length="100" mass="10984">MFMTAISVIVYGFSPIPAGTFTAAEILRPTINFPITGITLNYILMRVARECAKSKNYPLEEEALEDEATLPTVAPEPIATPTLEHESEKLESSGIERVTQ</sequence>
<accession>A0A2A9NI42</accession>
<protein>
    <submittedName>
        <fullName evidence="2">Uncharacterized protein</fullName>
    </submittedName>
</protein>
<dbReference type="AlphaFoldDB" id="A0A2A9NI42"/>
<dbReference type="Proteomes" id="UP000242287">
    <property type="component" value="Unassembled WGS sequence"/>
</dbReference>
<dbReference type="EMBL" id="KZ302084">
    <property type="protein sequence ID" value="PFH47927.1"/>
    <property type="molecule type" value="Genomic_DNA"/>
</dbReference>
<feature type="region of interest" description="Disordered" evidence="1">
    <location>
        <begin position="63"/>
        <end position="100"/>
    </location>
</feature>
<organism evidence="2 3">
    <name type="scientific">Amanita thiersii Skay4041</name>
    <dbReference type="NCBI Taxonomy" id="703135"/>
    <lineage>
        <taxon>Eukaryota</taxon>
        <taxon>Fungi</taxon>
        <taxon>Dikarya</taxon>
        <taxon>Basidiomycota</taxon>
        <taxon>Agaricomycotina</taxon>
        <taxon>Agaricomycetes</taxon>
        <taxon>Agaricomycetidae</taxon>
        <taxon>Agaricales</taxon>
        <taxon>Pluteineae</taxon>
        <taxon>Amanitaceae</taxon>
        <taxon>Amanita</taxon>
    </lineage>
</organism>
<reference evidence="2 3" key="1">
    <citation type="submission" date="2014-02" db="EMBL/GenBank/DDBJ databases">
        <title>Transposable element dynamics among asymbiotic and ectomycorrhizal Amanita fungi.</title>
        <authorList>
            <consortium name="DOE Joint Genome Institute"/>
            <person name="Hess J."/>
            <person name="Skrede I."/>
            <person name="Wolfe B."/>
            <person name="LaButti K."/>
            <person name="Ohm R.A."/>
            <person name="Grigoriev I.V."/>
            <person name="Pringle A."/>
        </authorList>
    </citation>
    <scope>NUCLEOTIDE SEQUENCE [LARGE SCALE GENOMIC DNA]</scope>
    <source>
        <strain evidence="2 3">SKay4041</strain>
    </source>
</reference>
<evidence type="ECO:0000313" key="2">
    <source>
        <dbReference type="EMBL" id="PFH47927.1"/>
    </source>
</evidence>
<evidence type="ECO:0000313" key="3">
    <source>
        <dbReference type="Proteomes" id="UP000242287"/>
    </source>
</evidence>